<dbReference type="EMBL" id="JAEKNR010000168">
    <property type="protein sequence ID" value="MBJ7599682.1"/>
    <property type="molecule type" value="Genomic_DNA"/>
</dbReference>
<feature type="domain" description="Beta-lactamase class A catalytic" evidence="1">
    <location>
        <begin position="91"/>
        <end position="293"/>
    </location>
</feature>
<dbReference type="InterPro" id="IPR045155">
    <property type="entry name" value="Beta-lactam_cat"/>
</dbReference>
<dbReference type="SUPFAM" id="SSF56601">
    <property type="entry name" value="beta-lactamase/transpeptidase-like"/>
    <property type="match status" value="1"/>
</dbReference>
<protein>
    <submittedName>
        <fullName evidence="2">Serine hydrolase</fullName>
    </submittedName>
</protein>
<dbReference type="PANTHER" id="PTHR35333">
    <property type="entry name" value="BETA-LACTAMASE"/>
    <property type="match status" value="1"/>
</dbReference>
<organism evidence="2 3">
    <name type="scientific">Candidatus Nephthysia bennettiae</name>
    <dbReference type="NCBI Taxonomy" id="3127016"/>
    <lineage>
        <taxon>Bacteria</taxon>
        <taxon>Bacillati</taxon>
        <taxon>Candidatus Dormiibacterota</taxon>
        <taxon>Candidatus Dormibacteria</taxon>
        <taxon>Candidatus Dormibacterales</taxon>
        <taxon>Candidatus Dormibacteraceae</taxon>
        <taxon>Candidatus Nephthysia</taxon>
    </lineage>
</organism>
<dbReference type="Gene3D" id="3.40.710.10">
    <property type="entry name" value="DD-peptidase/beta-lactamase superfamily"/>
    <property type="match status" value="1"/>
</dbReference>
<name>A0A934K383_9BACT</name>
<dbReference type="InterPro" id="IPR000871">
    <property type="entry name" value="Beta-lactam_class-A"/>
</dbReference>
<comment type="caution">
    <text evidence="2">The sequence shown here is derived from an EMBL/GenBank/DDBJ whole genome shotgun (WGS) entry which is preliminary data.</text>
</comment>
<sequence>MLLRLGLGFLILLFLSGGMVFSTATAGVLHQPSPQTVIAPTDQPPAPISTAITEAASATAAPAVPAIPPGPDTRLLSQLQAVVAGTRARVGVAVVDLRGPQPRRTELNAGATFVAASTYKFVALMAEAEGIAAGSMRAGDRLCFRSNQAEQGWFKDYAPGRCFSRQTLATRAGQYSDNTAGHMLVDGLGGGRALNAYARRHGAWHSSFYYPNRTTAADLASLWTAEARGQAGGQAAQQWLYPLLTRTAFEKGIPAGVPGSARVVHKVGWIDSTVNDAALVTAPGVSYVLAVTTDGLGGDPAWGLIARISAVVWKYETH</sequence>
<accession>A0A934K383</accession>
<reference evidence="2" key="1">
    <citation type="submission" date="2020-10" db="EMBL/GenBank/DDBJ databases">
        <title>Ca. Dormibacterota MAGs.</title>
        <authorList>
            <person name="Montgomery K."/>
        </authorList>
    </citation>
    <scope>NUCLEOTIDE SEQUENCE [LARGE SCALE GENOMIC DNA]</scope>
    <source>
        <strain evidence="2">SC8812_S17_10</strain>
    </source>
</reference>
<dbReference type="Pfam" id="PF13354">
    <property type="entry name" value="Beta-lactamase2"/>
    <property type="match status" value="1"/>
</dbReference>
<evidence type="ECO:0000313" key="3">
    <source>
        <dbReference type="Proteomes" id="UP000612893"/>
    </source>
</evidence>
<evidence type="ECO:0000259" key="1">
    <source>
        <dbReference type="Pfam" id="PF13354"/>
    </source>
</evidence>
<proteinExistence type="predicted"/>
<dbReference type="InterPro" id="IPR012338">
    <property type="entry name" value="Beta-lactam/transpept-like"/>
</dbReference>
<gene>
    <name evidence="2" type="ORF">JF922_16590</name>
</gene>
<dbReference type="GO" id="GO:0016787">
    <property type="term" value="F:hydrolase activity"/>
    <property type="evidence" value="ECO:0007669"/>
    <property type="project" value="UniProtKB-KW"/>
</dbReference>
<keyword evidence="3" id="KW-1185">Reference proteome</keyword>
<dbReference type="Proteomes" id="UP000612893">
    <property type="component" value="Unassembled WGS sequence"/>
</dbReference>
<evidence type="ECO:0000313" key="2">
    <source>
        <dbReference type="EMBL" id="MBJ7599682.1"/>
    </source>
</evidence>
<dbReference type="PANTHER" id="PTHR35333:SF3">
    <property type="entry name" value="BETA-LACTAMASE-TYPE TRANSPEPTIDASE FOLD CONTAINING PROTEIN"/>
    <property type="match status" value="1"/>
</dbReference>
<dbReference type="AlphaFoldDB" id="A0A934K383"/>
<dbReference type="RefSeq" id="WP_338203264.1">
    <property type="nucleotide sequence ID" value="NZ_JAEKNR010000168.1"/>
</dbReference>
<keyword evidence="2" id="KW-0378">Hydrolase</keyword>